<evidence type="ECO:0000313" key="7">
    <source>
        <dbReference type="EMBL" id="CUO75605.1"/>
    </source>
</evidence>
<dbReference type="GO" id="GO:0005886">
    <property type="term" value="C:plasma membrane"/>
    <property type="evidence" value="ECO:0007669"/>
    <property type="project" value="UniProtKB-SubCell"/>
</dbReference>
<dbReference type="Pfam" id="PF02653">
    <property type="entry name" value="BPD_transp_2"/>
    <property type="match status" value="1"/>
</dbReference>
<feature type="transmembrane region" description="Helical" evidence="6">
    <location>
        <begin position="154"/>
        <end position="171"/>
    </location>
</feature>
<dbReference type="GO" id="GO:0022857">
    <property type="term" value="F:transmembrane transporter activity"/>
    <property type="evidence" value="ECO:0007669"/>
    <property type="project" value="InterPro"/>
</dbReference>
<dbReference type="Proteomes" id="UP000095651">
    <property type="component" value="Unassembled WGS sequence"/>
</dbReference>
<keyword evidence="4 6" id="KW-1133">Transmembrane helix</keyword>
<evidence type="ECO:0000313" key="9">
    <source>
        <dbReference type="Proteomes" id="UP000095651"/>
    </source>
</evidence>
<proteinExistence type="predicted"/>
<evidence type="ECO:0000256" key="1">
    <source>
        <dbReference type="ARBA" id="ARBA00004651"/>
    </source>
</evidence>
<dbReference type="Proteomes" id="UP000261023">
    <property type="component" value="Unassembled WGS sequence"/>
</dbReference>
<accession>A0A174HRY9</accession>
<reference evidence="7 9" key="1">
    <citation type="submission" date="2015-09" db="EMBL/GenBank/DDBJ databases">
        <authorList>
            <consortium name="Pathogen Informatics"/>
        </authorList>
    </citation>
    <scope>NUCLEOTIDE SEQUENCE [LARGE SCALE GENOMIC DNA]</scope>
    <source>
        <strain evidence="7 9">2789STDY5608850</strain>
    </source>
</reference>
<dbReference type="PANTHER" id="PTHR43370:SF1">
    <property type="entry name" value="GUANOSINE ABC TRANSPORTER PERMEASE PROTEIN NUPQ"/>
    <property type="match status" value="1"/>
</dbReference>
<feature type="transmembrane region" description="Helical" evidence="6">
    <location>
        <begin position="98"/>
        <end position="118"/>
    </location>
</feature>
<dbReference type="PANTHER" id="PTHR43370">
    <property type="entry name" value="SUGAR ABC TRANSPORTER INTEGRAL MEMBRANE PROTEIN-RELATED"/>
    <property type="match status" value="1"/>
</dbReference>
<feature type="transmembrane region" description="Helical" evidence="6">
    <location>
        <begin position="39"/>
        <end position="59"/>
    </location>
</feature>
<evidence type="ECO:0000256" key="5">
    <source>
        <dbReference type="ARBA" id="ARBA00023136"/>
    </source>
</evidence>
<dbReference type="OrthoDB" id="9792579at2"/>
<evidence type="ECO:0000256" key="4">
    <source>
        <dbReference type="ARBA" id="ARBA00022989"/>
    </source>
</evidence>
<evidence type="ECO:0000256" key="2">
    <source>
        <dbReference type="ARBA" id="ARBA00022475"/>
    </source>
</evidence>
<gene>
    <name evidence="8" type="ORF">DWX31_22440</name>
    <name evidence="7" type="ORF">ERS852407_03846</name>
</gene>
<keyword evidence="2" id="KW-1003">Cell membrane</keyword>
<feature type="transmembrane region" description="Helical" evidence="6">
    <location>
        <begin position="12"/>
        <end position="32"/>
    </location>
</feature>
<name>A0A174HRY9_9FIRM</name>
<dbReference type="EMBL" id="CYZE01000011">
    <property type="protein sequence ID" value="CUO75605.1"/>
    <property type="molecule type" value="Genomic_DNA"/>
</dbReference>
<keyword evidence="3 6" id="KW-0812">Transmembrane</keyword>
<dbReference type="RefSeq" id="WP_002601220.1">
    <property type="nucleotide sequence ID" value="NZ_CABIXC010000011.1"/>
</dbReference>
<organism evidence="7 9">
    <name type="scientific">Hungatella hathewayi</name>
    <dbReference type="NCBI Taxonomy" id="154046"/>
    <lineage>
        <taxon>Bacteria</taxon>
        <taxon>Bacillati</taxon>
        <taxon>Bacillota</taxon>
        <taxon>Clostridia</taxon>
        <taxon>Lachnospirales</taxon>
        <taxon>Lachnospiraceae</taxon>
        <taxon>Hungatella</taxon>
    </lineage>
</organism>
<evidence type="ECO:0000256" key="3">
    <source>
        <dbReference type="ARBA" id="ARBA00022692"/>
    </source>
</evidence>
<evidence type="ECO:0000313" key="10">
    <source>
        <dbReference type="Proteomes" id="UP000261023"/>
    </source>
</evidence>
<evidence type="ECO:0000256" key="6">
    <source>
        <dbReference type="SAM" id="Phobius"/>
    </source>
</evidence>
<feature type="transmembrane region" description="Helical" evidence="6">
    <location>
        <begin position="65"/>
        <end position="86"/>
    </location>
</feature>
<feature type="transmembrane region" description="Helical" evidence="6">
    <location>
        <begin position="201"/>
        <end position="219"/>
    </location>
</feature>
<sequence length="314" mass="33218">MELFLSNILSAGFVFIIIRVATPIIFASMAALISTKAGVVNITIDGTMLMAALIGVLVSAYTQSLLLGCLGGLLTGMVMGGFLAFFHVKMHAPSNTTGVAMNLFANGFSVFLCVIFAGDKGSTSKLQSLSFPTIHIPFIKDIPILGTIVSGHNLFTYLAFLTVIGVYVLIYKTPLGLRIRAVGEYDTAAKSVGENPDRIKIIALIIAGAVSAMGGMFLSMGYVSWFTRSMTGARGFIGVAANAIGRDNPLYVLLAAMLFGLAQAFANTIQILQLPAEIIAMMPYVITLVVMVVNSARESVSASNKKKKIVAGLD</sequence>
<dbReference type="AlphaFoldDB" id="A0A174HRY9"/>
<keyword evidence="5 6" id="KW-0472">Membrane</keyword>
<reference evidence="8 10" key="2">
    <citation type="submission" date="2018-08" db="EMBL/GenBank/DDBJ databases">
        <title>A genome reference for cultivated species of the human gut microbiota.</title>
        <authorList>
            <person name="Zou Y."/>
            <person name="Xue W."/>
            <person name="Luo G."/>
        </authorList>
    </citation>
    <scope>NUCLEOTIDE SEQUENCE [LARGE SCALE GENOMIC DNA]</scope>
    <source>
        <strain evidence="8 10">AF19-13AC</strain>
    </source>
</reference>
<dbReference type="InterPro" id="IPR001851">
    <property type="entry name" value="ABC_transp_permease"/>
</dbReference>
<dbReference type="GeneID" id="86064010"/>
<feature type="transmembrane region" description="Helical" evidence="6">
    <location>
        <begin position="251"/>
        <end position="272"/>
    </location>
</feature>
<dbReference type="CDD" id="cd06580">
    <property type="entry name" value="TM_PBP1_transp_TpRbsC_like"/>
    <property type="match status" value="1"/>
</dbReference>
<feature type="transmembrane region" description="Helical" evidence="6">
    <location>
        <begin position="278"/>
        <end position="296"/>
    </location>
</feature>
<comment type="subcellular location">
    <subcellularLocation>
        <location evidence="1">Cell membrane</location>
        <topology evidence="1">Multi-pass membrane protein</topology>
    </subcellularLocation>
</comment>
<evidence type="ECO:0000313" key="8">
    <source>
        <dbReference type="EMBL" id="RGD68279.1"/>
    </source>
</evidence>
<protein>
    <submittedName>
        <fullName evidence="8">ABC transporter permease</fullName>
    </submittedName>
    <submittedName>
        <fullName evidence="7">Inner-membrane translocator</fullName>
    </submittedName>
</protein>
<dbReference type="EMBL" id="QTJW01000017">
    <property type="protein sequence ID" value="RGD68279.1"/>
    <property type="molecule type" value="Genomic_DNA"/>
</dbReference>